<dbReference type="RefSeq" id="WP_146237538.1">
    <property type="nucleotide sequence ID" value="NZ_QKLZ01000008.1"/>
</dbReference>
<evidence type="ECO:0000256" key="1">
    <source>
        <dbReference type="SAM" id="SignalP"/>
    </source>
</evidence>
<proteinExistence type="predicted"/>
<gene>
    <name evidence="2" type="ORF">SAMN05216184_108146</name>
</gene>
<evidence type="ECO:0000313" key="2">
    <source>
        <dbReference type="EMBL" id="SSA43382.1"/>
    </source>
</evidence>
<feature type="signal peptide" evidence="1">
    <location>
        <begin position="1"/>
        <end position="25"/>
    </location>
</feature>
<protein>
    <recommendedName>
        <fullName evidence="4">Lipoprotein</fullName>
    </recommendedName>
</protein>
<name>A0A2Y9BYY3_9MICO</name>
<dbReference type="EMBL" id="UETB01000008">
    <property type="protein sequence ID" value="SSA43382.1"/>
    <property type="molecule type" value="Genomic_DNA"/>
</dbReference>
<keyword evidence="1" id="KW-0732">Signal</keyword>
<dbReference type="Proteomes" id="UP000250222">
    <property type="component" value="Unassembled WGS sequence"/>
</dbReference>
<keyword evidence="3" id="KW-1185">Reference proteome</keyword>
<evidence type="ECO:0000313" key="3">
    <source>
        <dbReference type="Proteomes" id="UP000250222"/>
    </source>
</evidence>
<accession>A0A2Y9BYY3</accession>
<organism evidence="2 3">
    <name type="scientific">Georgenia satyanarayanai</name>
    <dbReference type="NCBI Taxonomy" id="860221"/>
    <lineage>
        <taxon>Bacteria</taxon>
        <taxon>Bacillati</taxon>
        <taxon>Actinomycetota</taxon>
        <taxon>Actinomycetes</taxon>
        <taxon>Micrococcales</taxon>
        <taxon>Bogoriellaceae</taxon>
        <taxon>Georgenia</taxon>
    </lineage>
</organism>
<evidence type="ECO:0008006" key="4">
    <source>
        <dbReference type="Google" id="ProtNLM"/>
    </source>
</evidence>
<dbReference type="PROSITE" id="PS51257">
    <property type="entry name" value="PROKAR_LIPOPROTEIN"/>
    <property type="match status" value="1"/>
</dbReference>
<sequence length="143" mass="15343">MTTARAAAGALVLLGLVGCSTDATTTEPEDIASEIAPSTGPYDVGDTIPAGEVAPHEARREAAERLARENDREYVWVTDAYTIAEGGEVVEAYYSVDGTGEASDRVRDEWMTFDDPGEALDYANEVVADVSEPERYDVVPLEP</sequence>
<feature type="chain" id="PRO_5039691961" description="Lipoprotein" evidence="1">
    <location>
        <begin position="26"/>
        <end position="143"/>
    </location>
</feature>
<dbReference type="AlphaFoldDB" id="A0A2Y9BYY3"/>
<reference evidence="2 3" key="1">
    <citation type="submission" date="2016-10" db="EMBL/GenBank/DDBJ databases">
        <authorList>
            <person name="Cai Z."/>
        </authorList>
    </citation>
    <scope>NUCLEOTIDE SEQUENCE [LARGE SCALE GENOMIC DNA]</scope>
    <source>
        <strain evidence="2 3">CGMCC 1.10826</strain>
    </source>
</reference>